<dbReference type="SMART" id="SM00344">
    <property type="entry name" value="HTH_ASNC"/>
    <property type="match status" value="1"/>
</dbReference>
<dbReference type="GO" id="GO:0043565">
    <property type="term" value="F:sequence-specific DNA binding"/>
    <property type="evidence" value="ECO:0007669"/>
    <property type="project" value="InterPro"/>
</dbReference>
<sequence>MDEVDSAIVRELQSNARLSNRELAARIGIAASSCHVRTRLLRDRGVLAGFHAEVSLAKVGLTVQALIAFQVRPLSRQVIQGFRAFALSLPPVRAVYVLTGNDDFLIHVAVPDLPALHGLLMDHFSQRKEVIGFRTSVIYDYASQPLLTFPATE</sequence>
<dbReference type="InterPro" id="IPR000485">
    <property type="entry name" value="AsnC-type_HTH_dom"/>
</dbReference>
<dbReference type="Gene3D" id="1.10.10.10">
    <property type="entry name" value="Winged helix-like DNA-binding domain superfamily/Winged helix DNA-binding domain"/>
    <property type="match status" value="1"/>
</dbReference>
<dbReference type="PRINTS" id="PR00033">
    <property type="entry name" value="HTHASNC"/>
</dbReference>
<dbReference type="Proteomes" id="UP000460272">
    <property type="component" value="Unassembled WGS sequence"/>
</dbReference>
<dbReference type="GO" id="GO:0005829">
    <property type="term" value="C:cytosol"/>
    <property type="evidence" value="ECO:0007669"/>
    <property type="project" value="TreeGrafter"/>
</dbReference>
<dbReference type="PROSITE" id="PS50956">
    <property type="entry name" value="HTH_ASNC_2"/>
    <property type="match status" value="1"/>
</dbReference>
<keyword evidence="2" id="KW-0238">DNA-binding</keyword>
<feature type="domain" description="HTH asnC-type" evidence="4">
    <location>
        <begin position="1"/>
        <end position="62"/>
    </location>
</feature>
<evidence type="ECO:0000256" key="3">
    <source>
        <dbReference type="ARBA" id="ARBA00023163"/>
    </source>
</evidence>
<dbReference type="InterPro" id="IPR036390">
    <property type="entry name" value="WH_DNA-bd_sf"/>
</dbReference>
<comment type="caution">
    <text evidence="5">The sequence shown here is derived from an EMBL/GenBank/DDBJ whole genome shotgun (WGS) entry which is preliminary data.</text>
</comment>
<protein>
    <submittedName>
        <fullName evidence="5">Lrp/AsnC family transcriptional regulator</fullName>
    </submittedName>
</protein>
<keyword evidence="1" id="KW-0805">Transcription regulation</keyword>
<reference evidence="5 6" key="1">
    <citation type="submission" date="2018-11" db="EMBL/GenBank/DDBJ databases">
        <title>Trebonia kvetii gen.nov., sp.nov., a novel acidophilic actinobacterium, and proposal of the new actinobacterial family Treboniaceae fam. nov.</title>
        <authorList>
            <person name="Rapoport D."/>
            <person name="Sagova-Mareckova M."/>
            <person name="Sedlacek I."/>
            <person name="Provaznik J."/>
            <person name="Kralova S."/>
            <person name="Pavlinic D."/>
            <person name="Benes V."/>
            <person name="Kopecky J."/>
        </authorList>
    </citation>
    <scope>NUCLEOTIDE SEQUENCE [LARGE SCALE GENOMIC DNA]</scope>
    <source>
        <strain evidence="5 6">15Tr583</strain>
    </source>
</reference>
<evidence type="ECO:0000256" key="1">
    <source>
        <dbReference type="ARBA" id="ARBA00023015"/>
    </source>
</evidence>
<dbReference type="EMBL" id="RPFW01000006">
    <property type="protein sequence ID" value="TVZ01555.1"/>
    <property type="molecule type" value="Genomic_DNA"/>
</dbReference>
<dbReference type="RefSeq" id="WP_145858252.1">
    <property type="nucleotide sequence ID" value="NZ_RPFW01000006.1"/>
</dbReference>
<evidence type="ECO:0000259" key="4">
    <source>
        <dbReference type="PROSITE" id="PS50956"/>
    </source>
</evidence>
<dbReference type="GO" id="GO:0043200">
    <property type="term" value="P:response to amino acid"/>
    <property type="evidence" value="ECO:0007669"/>
    <property type="project" value="TreeGrafter"/>
</dbReference>
<dbReference type="OrthoDB" id="4411089at2"/>
<keyword evidence="3" id="KW-0804">Transcription</keyword>
<dbReference type="InterPro" id="IPR011008">
    <property type="entry name" value="Dimeric_a/b-barrel"/>
</dbReference>
<keyword evidence="6" id="KW-1185">Reference proteome</keyword>
<name>A0A6P2BTY0_9ACTN</name>
<dbReference type="SUPFAM" id="SSF46785">
    <property type="entry name" value="Winged helix' DNA-binding domain"/>
    <property type="match status" value="1"/>
</dbReference>
<evidence type="ECO:0000313" key="5">
    <source>
        <dbReference type="EMBL" id="TVZ01555.1"/>
    </source>
</evidence>
<gene>
    <name evidence="5" type="ORF">EAS64_29105</name>
</gene>
<dbReference type="InterPro" id="IPR019888">
    <property type="entry name" value="Tscrpt_reg_AsnC-like"/>
</dbReference>
<organism evidence="5 6">
    <name type="scientific">Trebonia kvetii</name>
    <dbReference type="NCBI Taxonomy" id="2480626"/>
    <lineage>
        <taxon>Bacteria</taxon>
        <taxon>Bacillati</taxon>
        <taxon>Actinomycetota</taxon>
        <taxon>Actinomycetes</taxon>
        <taxon>Streptosporangiales</taxon>
        <taxon>Treboniaceae</taxon>
        <taxon>Trebonia</taxon>
    </lineage>
</organism>
<evidence type="ECO:0000256" key="2">
    <source>
        <dbReference type="ARBA" id="ARBA00023125"/>
    </source>
</evidence>
<dbReference type="InterPro" id="IPR036388">
    <property type="entry name" value="WH-like_DNA-bd_sf"/>
</dbReference>
<proteinExistence type="predicted"/>
<dbReference type="PANTHER" id="PTHR30154:SF54">
    <property type="entry name" value="POSSIBLE TRANSCRIPTIONAL REGULATORY PROTEIN (PROBABLY LRP_ASNC-FAMILY)"/>
    <property type="match status" value="1"/>
</dbReference>
<dbReference type="AlphaFoldDB" id="A0A6P2BTY0"/>
<dbReference type="SUPFAM" id="SSF54909">
    <property type="entry name" value="Dimeric alpha+beta barrel"/>
    <property type="match status" value="1"/>
</dbReference>
<dbReference type="Gene3D" id="3.30.70.920">
    <property type="match status" value="1"/>
</dbReference>
<dbReference type="Pfam" id="PF13404">
    <property type="entry name" value="HTH_AsnC-type"/>
    <property type="match status" value="1"/>
</dbReference>
<dbReference type="PANTHER" id="PTHR30154">
    <property type="entry name" value="LEUCINE-RESPONSIVE REGULATORY PROTEIN"/>
    <property type="match status" value="1"/>
</dbReference>
<dbReference type="Pfam" id="PF01037">
    <property type="entry name" value="AsnC_trans_reg"/>
    <property type="match status" value="1"/>
</dbReference>
<accession>A0A6P2BTY0</accession>
<evidence type="ECO:0000313" key="6">
    <source>
        <dbReference type="Proteomes" id="UP000460272"/>
    </source>
</evidence>
<dbReference type="InterPro" id="IPR019887">
    <property type="entry name" value="Tscrpt_reg_AsnC/Lrp_C"/>
</dbReference>